<dbReference type="EMBL" id="JQNX01000004">
    <property type="protein sequence ID" value="KIE58465.1"/>
    <property type="molecule type" value="Genomic_DNA"/>
</dbReference>
<keyword evidence="1" id="KW-0472">Membrane</keyword>
<keyword evidence="1" id="KW-0812">Transmembrane</keyword>
<sequence length="72" mass="8959">MKKSGMLLSYLSAFFFKVENMFFYNFLKKFNRYYQGLKLCNQISNLKYLQDRIHRRFNFLKTHFKSLTQRLI</sequence>
<gene>
    <name evidence="2" type="ORF">A946_06115</name>
</gene>
<organism evidence="2 3">
    <name type="scientific">Methylacidiphilum kamchatkense Kam1</name>
    <dbReference type="NCBI Taxonomy" id="1202785"/>
    <lineage>
        <taxon>Bacteria</taxon>
        <taxon>Pseudomonadati</taxon>
        <taxon>Verrucomicrobiota</taxon>
        <taxon>Methylacidiphilae</taxon>
        <taxon>Methylacidiphilales</taxon>
        <taxon>Methylacidiphilaceae</taxon>
        <taxon>Methylacidiphilum (ex Ratnadevi et al. 2023)</taxon>
    </lineage>
</organism>
<evidence type="ECO:0000313" key="2">
    <source>
        <dbReference type="EMBL" id="KIE58465.1"/>
    </source>
</evidence>
<keyword evidence="3" id="KW-1185">Reference proteome</keyword>
<protein>
    <submittedName>
        <fullName evidence="2">Uncharacterized protein</fullName>
    </submittedName>
</protein>
<evidence type="ECO:0000313" key="3">
    <source>
        <dbReference type="Proteomes" id="UP000031594"/>
    </source>
</evidence>
<evidence type="ECO:0000256" key="1">
    <source>
        <dbReference type="SAM" id="Phobius"/>
    </source>
</evidence>
<accession>A0ABR4ZYB5</accession>
<feature type="transmembrane region" description="Helical" evidence="1">
    <location>
        <begin position="6"/>
        <end position="27"/>
    </location>
</feature>
<name>A0ABR4ZYB5_9BACT</name>
<keyword evidence="1" id="KW-1133">Transmembrane helix</keyword>
<proteinExistence type="predicted"/>
<dbReference type="Proteomes" id="UP000031594">
    <property type="component" value="Unassembled WGS sequence"/>
</dbReference>
<reference evidence="2 3" key="1">
    <citation type="submission" date="2014-08" db="EMBL/GenBank/DDBJ databases">
        <title>Methylacidiphilum kamchatkense strain Kam1 draft genome sequence.</title>
        <authorList>
            <person name="Birkeland N.-K."/>
            <person name="Erikstad H.A."/>
        </authorList>
    </citation>
    <scope>NUCLEOTIDE SEQUENCE [LARGE SCALE GENOMIC DNA]</scope>
    <source>
        <strain evidence="2 3">Kam1</strain>
    </source>
</reference>
<comment type="caution">
    <text evidence="2">The sequence shown here is derived from an EMBL/GenBank/DDBJ whole genome shotgun (WGS) entry which is preliminary data.</text>
</comment>